<dbReference type="OrthoDB" id="9800643at2"/>
<dbReference type="RefSeq" id="WP_133908760.1">
    <property type="nucleotide sequence ID" value="NZ_SOCP01000026.1"/>
</dbReference>
<dbReference type="AlphaFoldDB" id="A0A4R7UWJ2"/>
<keyword evidence="2" id="KW-1185">Reference proteome</keyword>
<sequence length="63" mass="6944">MPKREAPAQARPLRCETASDFQPPVDTERIRAWHDSAYDAMRAAGEQTVDHLGLAIVVPPGVF</sequence>
<accession>A0A4R7UWJ2</accession>
<proteinExistence type="predicted"/>
<evidence type="ECO:0000313" key="2">
    <source>
        <dbReference type="Proteomes" id="UP000294927"/>
    </source>
</evidence>
<name>A0A4R7UWJ2_9PSEU</name>
<evidence type="ECO:0000313" key="1">
    <source>
        <dbReference type="EMBL" id="TDV38621.1"/>
    </source>
</evidence>
<protein>
    <submittedName>
        <fullName evidence="1">Uncharacterized protein</fullName>
    </submittedName>
</protein>
<comment type="caution">
    <text evidence="1">The sequence shown here is derived from an EMBL/GenBank/DDBJ whole genome shotgun (WGS) entry which is preliminary data.</text>
</comment>
<dbReference type="Proteomes" id="UP000294927">
    <property type="component" value="Unassembled WGS sequence"/>
</dbReference>
<dbReference type="EMBL" id="SOCP01000026">
    <property type="protein sequence ID" value="TDV38621.1"/>
    <property type="molecule type" value="Genomic_DNA"/>
</dbReference>
<gene>
    <name evidence="1" type="ORF">CLV71_1266</name>
</gene>
<organism evidence="1 2">
    <name type="scientific">Actinophytocola oryzae</name>
    <dbReference type="NCBI Taxonomy" id="502181"/>
    <lineage>
        <taxon>Bacteria</taxon>
        <taxon>Bacillati</taxon>
        <taxon>Actinomycetota</taxon>
        <taxon>Actinomycetes</taxon>
        <taxon>Pseudonocardiales</taxon>
        <taxon>Pseudonocardiaceae</taxon>
    </lineage>
</organism>
<reference evidence="1 2" key="1">
    <citation type="submission" date="2019-03" db="EMBL/GenBank/DDBJ databases">
        <title>Genomic Encyclopedia of Archaeal and Bacterial Type Strains, Phase II (KMG-II): from individual species to whole genera.</title>
        <authorList>
            <person name="Goeker M."/>
        </authorList>
    </citation>
    <scope>NUCLEOTIDE SEQUENCE [LARGE SCALE GENOMIC DNA]</scope>
    <source>
        <strain evidence="1 2">DSM 45499</strain>
    </source>
</reference>